<feature type="compositionally biased region" description="Gly residues" evidence="1">
    <location>
        <begin position="266"/>
        <end position="277"/>
    </location>
</feature>
<feature type="region of interest" description="Disordered" evidence="1">
    <location>
        <begin position="389"/>
        <end position="410"/>
    </location>
</feature>
<feature type="transmembrane region" description="Helical" evidence="2">
    <location>
        <begin position="1291"/>
        <end position="1309"/>
    </location>
</feature>
<feature type="compositionally biased region" description="Low complexity" evidence="1">
    <location>
        <begin position="1"/>
        <end position="33"/>
    </location>
</feature>
<dbReference type="Proteomes" id="UP001530315">
    <property type="component" value="Unassembled WGS sequence"/>
</dbReference>
<sequence>MPPSSSSSSSSSSSTATAAAAAGSTAASLGGSARTLGDRPEEYSRRAPVRLDSDDADSEAALDGDAEDSDADADDADDADDDDDDDADADDAKDDHAEYDSGAAFDEDANAGAGSEADDDGDSDSDSHSDTPTDAADSDAGESTLHSNNNGKLLREVANEKLKAARAGTTKVVGWTFDRADKLTETSTSKRGLRPMHVRLSMRVHHVAFLHPGLDNGSRTTIGDRSKYGEWRFDKKLKSKLNSSPSPNSGLLQFGSKRGKWTKIPFGGGGGGDGDFGGSNHATSTNKLRSNIQNSDFGSVKRDASEISEIISAEAYRLSRDGIIQHHYALNHTSSSPSHRNPSAQQINVYHPAMLSPYSSKNLQEAARYYKECAERPKGYRRLVVSSDMQTSDLPLPPPPSTHSSTSSNNVFSASAQYKSDKRGSDSQLRMTTMTTKDPAAIGATGRGTKMDGKSNDSLFDNVEYQYIGPPKTGPEFFRLLRQHGGATIGRYLPELACSVPNHSIFFDAVRSSKMSKRKRSCASAQPFVVEAPHVMWGDGRDRMLSRIAREGCPLIDSRQFEYVSNARLGDAKFSESLMVCGATLWVQNADDDASILSSTSTLKQGLIRAEYYGGKLVDGAKMGVLKGVKGLTVTNKVALFAAEEGTDKMVKGSEDALHGAEKGTIKMFKGVEGLFPIPQCESVTSSITHTLGEDRRTRKKRKMVSLFNPKKLRNKLRRQKDKTGKVGQSVDGHEVSLENQSLGNKSIAVDSGQVSDAATRSLAEKGMSPKSSTEESNQFMVVKPVPYDLLVDDIINIRVMSFPDKADVIASFPISVASVMVQRSMESRTNDPMKPSELTTTFIQEPSAQLLRWGVELKVTLRAVEVKPRVPRVIRTKVKVDDVLDQVRDKYEQLGKHPDDITKELQKKEAQLMKEENDLNWAIVHYGYGKGENDGAGQEELRLRQMFYCDREHNVIAQKLNRRTALTCDEKEMMNDIQYDPTTSMKKKFNHEELQRLLEQLAIAFPVIERANGVAAISKTGVETGYNAFTKACLALAQSLDSCLGGLTENSTLLRVEKKLNDSVISGTSPHVTENEVKVWCSQIAEKLSTSTRDATVQSSITKIQSIIAESALGPGVNFTQDDDEINGEEMKLNEDEIALSVSEKLVLDDWVNRVASQLEACAEELDDDQDSKILDLTGHRENALDEPEQALPVVSGVSVLSNETDQQYPPDHDAPLALPEKKIPQRAASSISTLKDALSKKSMADRNSNFESLLKMMKDRSQVQFLLKNAKIAHSRKVDRPTSSAATSLTYLTLVIAVLTIGAAAVIRSCHYFWPVFGGKYFNLDVGYLHRLSDETLHLARDRI</sequence>
<feature type="region of interest" description="Disordered" evidence="1">
    <location>
        <begin position="263"/>
        <end position="290"/>
    </location>
</feature>
<evidence type="ECO:0000313" key="4">
    <source>
        <dbReference type="Proteomes" id="UP001530315"/>
    </source>
</evidence>
<evidence type="ECO:0000256" key="2">
    <source>
        <dbReference type="SAM" id="Phobius"/>
    </source>
</evidence>
<name>A0ABD3NQ09_9STRA</name>
<reference evidence="3 4" key="1">
    <citation type="submission" date="2024-10" db="EMBL/GenBank/DDBJ databases">
        <title>Updated reference genomes for cyclostephanoid diatoms.</title>
        <authorList>
            <person name="Roberts W.R."/>
            <person name="Alverson A.J."/>
        </authorList>
    </citation>
    <scope>NUCLEOTIDE SEQUENCE [LARGE SCALE GENOMIC DNA]</scope>
    <source>
        <strain evidence="3 4">AJA276-08</strain>
    </source>
</reference>
<feature type="region of interest" description="Disordered" evidence="1">
    <location>
        <begin position="717"/>
        <end position="755"/>
    </location>
</feature>
<organism evidence="3 4">
    <name type="scientific">Stephanodiscus triporus</name>
    <dbReference type="NCBI Taxonomy" id="2934178"/>
    <lineage>
        <taxon>Eukaryota</taxon>
        <taxon>Sar</taxon>
        <taxon>Stramenopiles</taxon>
        <taxon>Ochrophyta</taxon>
        <taxon>Bacillariophyta</taxon>
        <taxon>Coscinodiscophyceae</taxon>
        <taxon>Thalassiosirophycidae</taxon>
        <taxon>Stephanodiscales</taxon>
        <taxon>Stephanodiscaceae</taxon>
        <taxon>Stephanodiscus</taxon>
    </lineage>
</organism>
<accession>A0ABD3NQ09</accession>
<keyword evidence="4" id="KW-1185">Reference proteome</keyword>
<feature type="compositionally biased region" description="Polar residues" evidence="1">
    <location>
        <begin position="280"/>
        <end position="290"/>
    </location>
</feature>
<evidence type="ECO:0000256" key="1">
    <source>
        <dbReference type="SAM" id="MobiDB-lite"/>
    </source>
</evidence>
<comment type="caution">
    <text evidence="3">The sequence shown here is derived from an EMBL/GenBank/DDBJ whole genome shotgun (WGS) entry which is preliminary data.</text>
</comment>
<keyword evidence="2" id="KW-0472">Membrane</keyword>
<protein>
    <submittedName>
        <fullName evidence="3">Uncharacterized protein</fullName>
    </submittedName>
</protein>
<feature type="compositionally biased region" description="Basic and acidic residues" evidence="1">
    <location>
        <begin position="36"/>
        <end position="53"/>
    </location>
</feature>
<gene>
    <name evidence="3" type="ORF">ACHAW5_007493</name>
</gene>
<dbReference type="EMBL" id="JALLAZ020001275">
    <property type="protein sequence ID" value="KAL3777603.1"/>
    <property type="molecule type" value="Genomic_DNA"/>
</dbReference>
<feature type="compositionally biased region" description="Acidic residues" evidence="1">
    <location>
        <begin position="54"/>
        <end position="92"/>
    </location>
</feature>
<feature type="region of interest" description="Disordered" evidence="1">
    <location>
        <begin position="1"/>
        <end position="151"/>
    </location>
</feature>
<keyword evidence="2" id="KW-0812">Transmembrane</keyword>
<proteinExistence type="predicted"/>
<evidence type="ECO:0000313" key="3">
    <source>
        <dbReference type="EMBL" id="KAL3777603.1"/>
    </source>
</evidence>
<keyword evidence="2" id="KW-1133">Transmembrane helix</keyword>